<dbReference type="EMBL" id="JAUHPX010000005">
    <property type="protein sequence ID" value="MDN4488356.1"/>
    <property type="molecule type" value="Genomic_DNA"/>
</dbReference>
<protein>
    <submittedName>
        <fullName evidence="3">Uncharacterized protein</fullName>
    </submittedName>
</protein>
<gene>
    <name evidence="2" type="ORF">QQ002_04130</name>
    <name evidence="3" type="ORF">QQX10_09265</name>
</gene>
<keyword evidence="1" id="KW-1133">Transmembrane helix</keyword>
<reference evidence="2 5" key="2">
    <citation type="submission" date="2023-06" db="EMBL/GenBank/DDBJ databases">
        <title>SYSU T0a273.</title>
        <authorList>
            <person name="Gao L."/>
            <person name="Fang B.-Z."/>
            <person name="Li W.-J."/>
        </authorList>
    </citation>
    <scope>NUCLEOTIDE SEQUENCE [LARGE SCALE GENOMIC DNA]</scope>
    <source>
        <strain evidence="2 5">SYSU T0a273</strain>
    </source>
</reference>
<proteinExistence type="predicted"/>
<dbReference type="RefSeq" id="WP_301119730.1">
    <property type="nucleotide sequence ID" value="NZ_JAUHPX010000005.1"/>
</dbReference>
<feature type="transmembrane region" description="Helical" evidence="1">
    <location>
        <begin position="74"/>
        <end position="94"/>
    </location>
</feature>
<reference evidence="3" key="1">
    <citation type="submission" date="2023-06" db="EMBL/GenBank/DDBJ databases">
        <title>Sysu t00039.</title>
        <authorList>
            <person name="Gao L."/>
            <person name="Fang B.-Z."/>
            <person name="Li W.-J."/>
        </authorList>
    </citation>
    <scope>NUCLEOTIDE SEQUENCE</scope>
    <source>
        <strain evidence="3">SYSU T00039</strain>
    </source>
</reference>
<dbReference type="Proteomes" id="UP001172756">
    <property type="component" value="Unassembled WGS sequence"/>
</dbReference>
<dbReference type="EMBL" id="JAUHQB010000002">
    <property type="protein sequence ID" value="MDN4482727.1"/>
    <property type="molecule type" value="Genomic_DNA"/>
</dbReference>
<evidence type="ECO:0000256" key="1">
    <source>
        <dbReference type="SAM" id="Phobius"/>
    </source>
</evidence>
<organism evidence="3 4">
    <name type="scientific">Demequina lignilytica</name>
    <dbReference type="NCBI Taxonomy" id="3051663"/>
    <lineage>
        <taxon>Bacteria</taxon>
        <taxon>Bacillati</taxon>
        <taxon>Actinomycetota</taxon>
        <taxon>Actinomycetes</taxon>
        <taxon>Micrococcales</taxon>
        <taxon>Demequinaceae</taxon>
        <taxon>Demequina</taxon>
    </lineage>
</organism>
<evidence type="ECO:0000313" key="3">
    <source>
        <dbReference type="EMBL" id="MDN4488356.1"/>
    </source>
</evidence>
<dbReference type="Proteomes" id="UP001172737">
    <property type="component" value="Unassembled WGS sequence"/>
</dbReference>
<keyword evidence="1" id="KW-0812">Transmembrane</keyword>
<evidence type="ECO:0000313" key="2">
    <source>
        <dbReference type="EMBL" id="MDN4482727.1"/>
    </source>
</evidence>
<keyword evidence="1" id="KW-0472">Membrane</keyword>
<evidence type="ECO:0000313" key="4">
    <source>
        <dbReference type="Proteomes" id="UP001172737"/>
    </source>
</evidence>
<keyword evidence="4" id="KW-1185">Reference proteome</keyword>
<sequence>MPDRSPAAPPEVGKGARRAVRWSLGLLAVTMLVLLLGPTWALATLLLAPATAAAMVVALVMLRSTRLVGLKVMLAIGIGVSAIALLYGVVLLVFHGPVDAYTECQARAITHQAQRQCEQDYEDAIVSLMERFGLTTP</sequence>
<name>A0AAW7M6Z4_9MICO</name>
<accession>A0AAW7M6Z4</accession>
<evidence type="ECO:0000313" key="5">
    <source>
        <dbReference type="Proteomes" id="UP001172756"/>
    </source>
</evidence>
<dbReference type="AlphaFoldDB" id="A0AAW7M6Z4"/>
<comment type="caution">
    <text evidence="3">The sequence shown here is derived from an EMBL/GenBank/DDBJ whole genome shotgun (WGS) entry which is preliminary data.</text>
</comment>
<feature type="transmembrane region" description="Helical" evidence="1">
    <location>
        <begin position="43"/>
        <end position="62"/>
    </location>
</feature>
<feature type="transmembrane region" description="Helical" evidence="1">
    <location>
        <begin position="20"/>
        <end position="37"/>
    </location>
</feature>